<dbReference type="PROSITE" id="PS51217">
    <property type="entry name" value="UVRD_HELICASE_CTER"/>
    <property type="match status" value="1"/>
</dbReference>
<evidence type="ECO:0000256" key="3">
    <source>
        <dbReference type="ARBA" id="ARBA00022801"/>
    </source>
</evidence>
<evidence type="ECO:0000313" key="15">
    <source>
        <dbReference type="Proteomes" id="UP000501003"/>
    </source>
</evidence>
<dbReference type="GO" id="GO:0000725">
    <property type="term" value="P:recombinational repair"/>
    <property type="evidence" value="ECO:0007669"/>
    <property type="project" value="TreeGrafter"/>
</dbReference>
<dbReference type="AlphaFoldDB" id="A0A7D4Q470"/>
<evidence type="ECO:0000259" key="13">
    <source>
        <dbReference type="PROSITE" id="PS51217"/>
    </source>
</evidence>
<dbReference type="GO" id="GO:0016787">
    <property type="term" value="F:hydrolase activity"/>
    <property type="evidence" value="ECO:0007669"/>
    <property type="project" value="UniProtKB-UniRule"/>
</dbReference>
<evidence type="ECO:0000256" key="5">
    <source>
        <dbReference type="ARBA" id="ARBA00022840"/>
    </source>
</evidence>
<protein>
    <recommendedName>
        <fullName evidence="9">DNA 3'-5' helicase</fullName>
        <ecNumber evidence="9">5.6.2.4</ecNumber>
    </recommendedName>
</protein>
<keyword evidence="3 11" id="KW-0378">Hydrolase</keyword>
<evidence type="ECO:0000256" key="9">
    <source>
        <dbReference type="ARBA" id="ARBA00034808"/>
    </source>
</evidence>
<dbReference type="Pfam" id="PF13361">
    <property type="entry name" value="UvrD_C"/>
    <property type="match status" value="1"/>
</dbReference>
<dbReference type="CDD" id="cd17932">
    <property type="entry name" value="DEXQc_UvrD"/>
    <property type="match status" value="1"/>
</dbReference>
<dbReference type="Gene3D" id="1.10.486.10">
    <property type="entry name" value="PCRA, domain 4"/>
    <property type="match status" value="1"/>
</dbReference>
<dbReference type="SUPFAM" id="SSF52540">
    <property type="entry name" value="P-loop containing nucleoside triphosphate hydrolases"/>
    <property type="match status" value="1"/>
</dbReference>
<evidence type="ECO:0000256" key="7">
    <source>
        <dbReference type="ARBA" id="ARBA00023235"/>
    </source>
</evidence>
<dbReference type="PANTHER" id="PTHR11070">
    <property type="entry name" value="UVRD / RECB / PCRA DNA HELICASE FAMILY MEMBER"/>
    <property type="match status" value="1"/>
</dbReference>
<dbReference type="FunFam" id="1.10.10.160:FF:000001">
    <property type="entry name" value="ATP-dependent DNA helicase"/>
    <property type="match status" value="1"/>
</dbReference>
<evidence type="ECO:0000313" key="14">
    <source>
        <dbReference type="EMBL" id="QKJ24823.1"/>
    </source>
</evidence>
<keyword evidence="4 11" id="KW-0347">Helicase</keyword>
<comment type="catalytic activity">
    <reaction evidence="10">
        <text>ATP + H2O = ADP + phosphate + H(+)</text>
        <dbReference type="Rhea" id="RHEA:13065"/>
        <dbReference type="ChEBI" id="CHEBI:15377"/>
        <dbReference type="ChEBI" id="CHEBI:15378"/>
        <dbReference type="ChEBI" id="CHEBI:30616"/>
        <dbReference type="ChEBI" id="CHEBI:43474"/>
        <dbReference type="ChEBI" id="CHEBI:456216"/>
        <dbReference type="EC" id="5.6.2.4"/>
    </reaction>
</comment>
<dbReference type="RefSeq" id="WP_173493120.1">
    <property type="nucleotide sequence ID" value="NZ_CP054056.1"/>
</dbReference>
<sequence>MQLDLFQDNNPDALVANLNPQQRQAVEYRGKALLIVAGAGSGKTRVLTHRIAHFLAAKELWPSQILAITFTNKAASEMRDRVESLIGASSEGMWIKTFHSACLQILRREADRLGYDSNFTVYDTSDSRALLKRLLREAGAEDADIKPQQAAAIISNAKNELKDAEDFARNADRSNPKERIVAEVFQGYERELKRNNAFDFDDLISETVHLLRAHPEVRGRYQKRFRHILVDEYQDTNHAQYALIRELTRPMPDEYAIFDDRTGEQIPPAELTVVGDSDQSIYAFRGADIRNITEFERDFPGAQTILLEQNYRSTQNILSGANAVISQNPYRKAKNLWTDAGSGELISVFTGYDERNEAAYVVDQIKQLHTQGTNYRDMAVLYRTNALTPSLEAELKTQRIPYAVIGGLKFFERKEIKDALAYLSIISNARNDEAARRVLNIPARGVGEKTELKIAQFARENDLPFRMALARVGELGLGPKLTATIEEFAQMLSELEALSAAEGPAEVLKLLLTRSGYRASLEGSRDPQDEARIENLDALLGQLYQWQAVNPEGTLSDYLAEVTLAAAADEIEDESGTISLMTLHTAKGLEYHTVFLIGLEQGTLPHIRSFDEPGGLQEERRLMYVGMTRAKQKLYITNALQRTLFGNTSSFVPSSFLNDIPQELCEQVGQERRALRESNYQAPRTSWQGALNTVAAVRDNKDLTLEVGDRVQHDTFGTGKVIAVSGTPPKQTAEVRFESGPTKRLLVKMAPIVKL</sequence>
<feature type="domain" description="UvrD-like helicase ATP-binding" evidence="12">
    <location>
        <begin position="16"/>
        <end position="314"/>
    </location>
</feature>
<dbReference type="GO" id="GO:0043138">
    <property type="term" value="F:3'-5' DNA helicase activity"/>
    <property type="evidence" value="ECO:0007669"/>
    <property type="project" value="UniProtKB-EC"/>
</dbReference>
<dbReference type="Proteomes" id="UP000501003">
    <property type="component" value="Chromosome"/>
</dbReference>
<evidence type="ECO:0000256" key="4">
    <source>
        <dbReference type="ARBA" id="ARBA00022806"/>
    </source>
</evidence>
<comment type="catalytic activity">
    <reaction evidence="8">
        <text>Couples ATP hydrolysis with the unwinding of duplex DNA by translocating in the 3'-5' direction.</text>
        <dbReference type="EC" id="5.6.2.4"/>
    </reaction>
</comment>
<reference evidence="14 15" key="1">
    <citation type="submission" date="2020-05" db="EMBL/GenBank/DDBJ databases">
        <title>Aquirufa sp. strain 15G-AUS-rot a new Aquirufa species.</title>
        <authorList>
            <person name="Pitt A."/>
            <person name="Hahn M.W."/>
        </authorList>
    </citation>
    <scope>NUCLEOTIDE SEQUENCE [LARGE SCALE GENOMIC DNA]</scope>
    <source>
        <strain evidence="14 15">15G-AUS-rot</strain>
    </source>
</reference>
<keyword evidence="15" id="KW-1185">Reference proteome</keyword>
<dbReference type="CDD" id="cd18807">
    <property type="entry name" value="SF1_C_UvrD"/>
    <property type="match status" value="1"/>
</dbReference>
<proteinExistence type="inferred from homology"/>
<dbReference type="Pfam" id="PF21196">
    <property type="entry name" value="PcrA_UvrD_tudor"/>
    <property type="match status" value="1"/>
</dbReference>
<dbReference type="InterPro" id="IPR014016">
    <property type="entry name" value="UvrD-like_ATP-bd"/>
</dbReference>
<keyword evidence="5 11" id="KW-0067">ATP-binding</keyword>
<evidence type="ECO:0000256" key="11">
    <source>
        <dbReference type="PROSITE-ProRule" id="PRU00560"/>
    </source>
</evidence>
<dbReference type="InterPro" id="IPR013986">
    <property type="entry name" value="DExx_box_DNA_helicase_dom_sf"/>
</dbReference>
<evidence type="ECO:0000256" key="6">
    <source>
        <dbReference type="ARBA" id="ARBA00023125"/>
    </source>
</evidence>
<dbReference type="GO" id="GO:0005829">
    <property type="term" value="C:cytosol"/>
    <property type="evidence" value="ECO:0007669"/>
    <property type="project" value="TreeGrafter"/>
</dbReference>
<evidence type="ECO:0000256" key="1">
    <source>
        <dbReference type="ARBA" id="ARBA00009922"/>
    </source>
</evidence>
<dbReference type="InterPro" id="IPR000212">
    <property type="entry name" value="DNA_helicase_UvrD/REP"/>
</dbReference>
<keyword evidence="2 11" id="KW-0547">Nucleotide-binding</keyword>
<evidence type="ECO:0000256" key="2">
    <source>
        <dbReference type="ARBA" id="ARBA00022741"/>
    </source>
</evidence>
<dbReference type="EMBL" id="CP054056">
    <property type="protein sequence ID" value="QKJ24823.1"/>
    <property type="molecule type" value="Genomic_DNA"/>
</dbReference>
<dbReference type="Gene3D" id="1.10.10.160">
    <property type="match status" value="1"/>
</dbReference>
<feature type="domain" description="UvrD-like helicase C-terminal" evidence="13">
    <location>
        <begin position="315"/>
        <end position="588"/>
    </location>
</feature>
<dbReference type="GO" id="GO:0005524">
    <property type="term" value="F:ATP binding"/>
    <property type="evidence" value="ECO:0007669"/>
    <property type="project" value="UniProtKB-UniRule"/>
</dbReference>
<dbReference type="GO" id="GO:0003677">
    <property type="term" value="F:DNA binding"/>
    <property type="evidence" value="ECO:0007669"/>
    <property type="project" value="UniProtKB-KW"/>
</dbReference>
<comment type="similarity">
    <text evidence="1">Belongs to the helicase family. UvrD subfamily.</text>
</comment>
<organism evidence="14 15">
    <name type="scientific">Aquiluna borgnonia</name>
    <dbReference type="NCBI Taxonomy" id="2499157"/>
    <lineage>
        <taxon>Bacteria</taxon>
        <taxon>Bacillati</taxon>
        <taxon>Actinomycetota</taxon>
        <taxon>Actinomycetes</taxon>
        <taxon>Micrococcales</taxon>
        <taxon>Microbacteriaceae</taxon>
        <taxon>Luna cluster</taxon>
        <taxon>Luna-1 subcluster</taxon>
        <taxon>Aquiluna</taxon>
    </lineage>
</organism>
<dbReference type="InterPro" id="IPR027417">
    <property type="entry name" value="P-loop_NTPase"/>
</dbReference>
<dbReference type="Pfam" id="PF00580">
    <property type="entry name" value="UvrD-helicase"/>
    <property type="match status" value="1"/>
</dbReference>
<feature type="binding site" evidence="11">
    <location>
        <begin position="37"/>
        <end position="44"/>
    </location>
    <ligand>
        <name>ATP</name>
        <dbReference type="ChEBI" id="CHEBI:30616"/>
    </ligand>
</feature>
<dbReference type="GO" id="GO:0033202">
    <property type="term" value="C:DNA helicase complex"/>
    <property type="evidence" value="ECO:0007669"/>
    <property type="project" value="TreeGrafter"/>
</dbReference>
<evidence type="ECO:0000256" key="10">
    <source>
        <dbReference type="ARBA" id="ARBA00048988"/>
    </source>
</evidence>
<evidence type="ECO:0000259" key="12">
    <source>
        <dbReference type="PROSITE" id="PS51198"/>
    </source>
</evidence>
<dbReference type="PANTHER" id="PTHR11070:SF2">
    <property type="entry name" value="ATP-DEPENDENT DNA HELICASE SRS2"/>
    <property type="match status" value="1"/>
</dbReference>
<dbReference type="Gene3D" id="3.40.50.300">
    <property type="entry name" value="P-loop containing nucleotide triphosphate hydrolases"/>
    <property type="match status" value="2"/>
</dbReference>
<dbReference type="GO" id="GO:0009314">
    <property type="term" value="P:response to radiation"/>
    <property type="evidence" value="ECO:0007669"/>
    <property type="project" value="UniProtKB-ARBA"/>
</dbReference>
<evidence type="ECO:0000256" key="8">
    <source>
        <dbReference type="ARBA" id="ARBA00034617"/>
    </source>
</evidence>
<accession>A0A7D4Q470</accession>
<dbReference type="PROSITE" id="PS51198">
    <property type="entry name" value="UVRD_HELICASE_ATP_BIND"/>
    <property type="match status" value="1"/>
</dbReference>
<gene>
    <name evidence="14" type="ORF">HRU87_01030</name>
</gene>
<name>A0A7D4Q470_9MICO</name>
<keyword evidence="6" id="KW-0238">DNA-binding</keyword>
<dbReference type="InterPro" id="IPR014017">
    <property type="entry name" value="DNA_helicase_UvrD-like_C"/>
</dbReference>
<dbReference type="EC" id="5.6.2.4" evidence="9"/>
<keyword evidence="7" id="KW-0413">Isomerase</keyword>
<dbReference type="KEGG" id="aqg:HRU87_01030"/>